<keyword evidence="3" id="KW-1185">Reference proteome</keyword>
<dbReference type="Pfam" id="PF07437">
    <property type="entry name" value="YfaZ"/>
    <property type="match status" value="1"/>
</dbReference>
<keyword evidence="1" id="KW-0732">Signal</keyword>
<reference evidence="2" key="1">
    <citation type="submission" date="2022-01" db="EMBL/GenBank/DDBJ databases">
        <title>Whole genome-based taxonomy of the Shewanellaceae.</title>
        <authorList>
            <person name="Martin-Rodriguez A.J."/>
        </authorList>
    </citation>
    <scope>NUCLEOTIDE SEQUENCE</scope>
    <source>
        <strain evidence="2">KCTC 23973</strain>
    </source>
</reference>
<dbReference type="AlphaFoldDB" id="A0A9X1ZA89"/>
<accession>A0A9X1ZA89</accession>
<comment type="caution">
    <text evidence="2">The sequence shown here is derived from an EMBL/GenBank/DDBJ whole genome shotgun (WGS) entry which is preliminary data.</text>
</comment>
<dbReference type="InterPro" id="IPR011250">
    <property type="entry name" value="OMP/PagP_B-barrel"/>
</dbReference>
<organism evidence="2 3">
    <name type="scientific">Shewanella pneumatophori</name>
    <dbReference type="NCBI Taxonomy" id="314092"/>
    <lineage>
        <taxon>Bacteria</taxon>
        <taxon>Pseudomonadati</taxon>
        <taxon>Pseudomonadota</taxon>
        <taxon>Gammaproteobacteria</taxon>
        <taxon>Alteromonadales</taxon>
        <taxon>Shewanellaceae</taxon>
        <taxon>Shewanella</taxon>
    </lineage>
</organism>
<feature type="chain" id="PRO_5040870893" evidence="1">
    <location>
        <begin position="22"/>
        <end position="179"/>
    </location>
</feature>
<proteinExistence type="predicted"/>
<dbReference type="SUPFAM" id="SSF56925">
    <property type="entry name" value="OMPA-like"/>
    <property type="match status" value="1"/>
</dbReference>
<feature type="signal peptide" evidence="1">
    <location>
        <begin position="1"/>
        <end position="21"/>
    </location>
</feature>
<evidence type="ECO:0000313" key="3">
    <source>
        <dbReference type="Proteomes" id="UP001139293"/>
    </source>
</evidence>
<gene>
    <name evidence="2" type="ORF">L2740_08215</name>
</gene>
<evidence type="ECO:0000256" key="1">
    <source>
        <dbReference type="SAM" id="SignalP"/>
    </source>
</evidence>
<dbReference type="EMBL" id="JAKILB010000004">
    <property type="protein sequence ID" value="MCL1138524.1"/>
    <property type="molecule type" value="Genomic_DNA"/>
</dbReference>
<evidence type="ECO:0000313" key="2">
    <source>
        <dbReference type="EMBL" id="MCL1138524.1"/>
    </source>
</evidence>
<dbReference type="InterPro" id="IPR009998">
    <property type="entry name" value="YfaZ"/>
</dbReference>
<sequence>MKSKFLFGALALSAVSVNAQATDFTFGLNDDMLSTELQFDVNKDVNASVEYIYADTGGQMLSGAMHIAHDAGIHHFELGAKFSQVWSERSANGNFVGIGGRYAMQLGSNISLHGAGYYSPSVLSFGDIDGSWQFDGKVQYALNPALALFVGYRNIRLQYDHAPNSTLDSGFYLGAKASF</sequence>
<name>A0A9X1ZA89_9GAMM</name>
<dbReference type="Proteomes" id="UP001139293">
    <property type="component" value="Unassembled WGS sequence"/>
</dbReference>
<protein>
    <submittedName>
        <fullName evidence="2">YfaZ family protein</fullName>
    </submittedName>
</protein>
<dbReference type="RefSeq" id="WP_248949555.1">
    <property type="nucleotide sequence ID" value="NZ_JAKILB010000004.1"/>
</dbReference>